<dbReference type="Gene3D" id="3.90.1150.10">
    <property type="entry name" value="Aspartate Aminotransferase, domain 1"/>
    <property type="match status" value="1"/>
</dbReference>
<dbReference type="PANTHER" id="PTHR42699:SF1">
    <property type="entry name" value="CYSTATHIONINE GAMMA-SYNTHASE-RELATED"/>
    <property type="match status" value="1"/>
</dbReference>
<sequence>MVSDFPCFPLGVSLPPESTHSISVSLPKWTHVIEYEKGNPDVLEALKGGYPRFVFHPYVKELLRILKTIYVAENKMLPSESLQILPTKQVAMRLYAFLTCTDANCDSEHPFERVQMLTSDRLTAIHAVSFPASLSDRAKSSWQHSGEILSSRHALAMLQSIRQDLDDLTIDMHSAPIHHQLCKRIAQLYTQEPELVVPPEFVFVYPTGMAAIFAAVRLLKAYHEARQIGQKSKAILIGFPYVDTLKILERKEWCKDGVYFLPHVTEPSFYSDLETLLQREETSIFGIFTEFPGNPLLLGCDVDRISQLARKYNTYFVVDDTIGSYNVNLLQHQCADIVVTSLSKIFSGTATVMGGSLILSPCKNEDAVASWYRMLRTGQDDYLMVDDAGVLLEASAALQSRLNRVNASAQFIAENLRNSSMIENVYYPAFDENTMDTYVRYQSPLRATTQAFGPLMSIYLKESSDGQDSDGMNSNAQLFYDALNIAKGPSLGTNFTLSCPYTLLAHYTELDFAERCGVDRKLIRISIGLEHQNDIWRMITNALDACSERRM</sequence>
<dbReference type="Gene3D" id="3.40.640.10">
    <property type="entry name" value="Type I PLP-dependent aspartate aminotransferase-like (Major domain)"/>
    <property type="match status" value="1"/>
</dbReference>
<dbReference type="GO" id="GO:0003962">
    <property type="term" value="F:cystathionine gamma-synthase activity"/>
    <property type="evidence" value="ECO:0007669"/>
    <property type="project" value="TreeGrafter"/>
</dbReference>
<evidence type="ECO:0000256" key="1">
    <source>
        <dbReference type="ARBA" id="ARBA00001933"/>
    </source>
</evidence>
<comment type="cofactor">
    <cofactor evidence="1 3">
        <name>pyridoxal 5'-phosphate</name>
        <dbReference type="ChEBI" id="CHEBI:597326"/>
    </cofactor>
</comment>
<proteinExistence type="inferred from homology"/>
<evidence type="ECO:0000313" key="4">
    <source>
        <dbReference type="EMBL" id="CCI46485.1"/>
    </source>
</evidence>
<dbReference type="STRING" id="65357.A0A024GIA5"/>
<dbReference type="EMBL" id="CAIX01000128">
    <property type="protein sequence ID" value="CCI46485.1"/>
    <property type="molecule type" value="Genomic_DNA"/>
</dbReference>
<protein>
    <recommendedName>
        <fullName evidence="6">Cystathionine gamma-synthase</fullName>
    </recommendedName>
</protein>
<keyword evidence="5" id="KW-1185">Reference proteome</keyword>
<dbReference type="InterPro" id="IPR015421">
    <property type="entry name" value="PyrdxlP-dep_Trfase_major"/>
</dbReference>
<dbReference type="AlphaFoldDB" id="A0A024GIA5"/>
<evidence type="ECO:0000256" key="3">
    <source>
        <dbReference type="RuleBase" id="RU362118"/>
    </source>
</evidence>
<comment type="caution">
    <text evidence="4">The sequence shown here is derived from an EMBL/GenBank/DDBJ whole genome shotgun (WGS) entry which is preliminary data.</text>
</comment>
<dbReference type="GO" id="GO:0019346">
    <property type="term" value="P:transsulfuration"/>
    <property type="evidence" value="ECO:0007669"/>
    <property type="project" value="InterPro"/>
</dbReference>
<organism evidence="4 5">
    <name type="scientific">Albugo candida</name>
    <dbReference type="NCBI Taxonomy" id="65357"/>
    <lineage>
        <taxon>Eukaryota</taxon>
        <taxon>Sar</taxon>
        <taxon>Stramenopiles</taxon>
        <taxon>Oomycota</taxon>
        <taxon>Peronosporomycetes</taxon>
        <taxon>Albuginales</taxon>
        <taxon>Albuginaceae</taxon>
        <taxon>Albugo</taxon>
    </lineage>
</organism>
<name>A0A024GIA5_9STRA</name>
<dbReference type="InParanoid" id="A0A024GIA5"/>
<dbReference type="InterPro" id="IPR015422">
    <property type="entry name" value="PyrdxlP-dep_Trfase_small"/>
</dbReference>
<dbReference type="PANTHER" id="PTHR42699">
    <property type="match status" value="1"/>
</dbReference>
<comment type="similarity">
    <text evidence="3">Belongs to the trans-sulfuration enzymes family.</text>
</comment>
<dbReference type="InterPro" id="IPR051750">
    <property type="entry name" value="Trans-sulfuration_enzymes"/>
</dbReference>
<keyword evidence="2 3" id="KW-0663">Pyridoxal phosphate</keyword>
<dbReference type="InterPro" id="IPR015424">
    <property type="entry name" value="PyrdxlP-dep_Trfase"/>
</dbReference>
<dbReference type="Proteomes" id="UP000053237">
    <property type="component" value="Unassembled WGS sequence"/>
</dbReference>
<evidence type="ECO:0000313" key="5">
    <source>
        <dbReference type="Proteomes" id="UP000053237"/>
    </source>
</evidence>
<accession>A0A024GIA5</accession>
<reference evidence="4 5" key="1">
    <citation type="submission" date="2012-05" db="EMBL/GenBank/DDBJ databases">
        <title>Recombination and specialization in a pathogen metapopulation.</title>
        <authorList>
            <person name="Gardiner A."/>
            <person name="Kemen E."/>
            <person name="Schultz-Larsen T."/>
            <person name="MacLean D."/>
            <person name="Van Oosterhout C."/>
            <person name="Jones J.D.G."/>
        </authorList>
    </citation>
    <scope>NUCLEOTIDE SEQUENCE [LARGE SCALE GENOMIC DNA]</scope>
    <source>
        <strain evidence="4 5">Ac Nc2</strain>
    </source>
</reference>
<dbReference type="Pfam" id="PF01053">
    <property type="entry name" value="Cys_Met_Meta_PP"/>
    <property type="match status" value="1"/>
</dbReference>
<gene>
    <name evidence="4" type="ORF">BN9_074140</name>
</gene>
<evidence type="ECO:0000256" key="2">
    <source>
        <dbReference type="ARBA" id="ARBA00022898"/>
    </source>
</evidence>
<dbReference type="GO" id="GO:0030170">
    <property type="term" value="F:pyridoxal phosphate binding"/>
    <property type="evidence" value="ECO:0007669"/>
    <property type="project" value="InterPro"/>
</dbReference>
<dbReference type="SUPFAM" id="SSF53383">
    <property type="entry name" value="PLP-dependent transferases"/>
    <property type="match status" value="1"/>
</dbReference>
<dbReference type="InterPro" id="IPR000277">
    <property type="entry name" value="Cys/Met-Metab_PyrdxlP-dep_enz"/>
</dbReference>
<dbReference type="OrthoDB" id="10047078at2759"/>
<evidence type="ECO:0008006" key="6">
    <source>
        <dbReference type="Google" id="ProtNLM"/>
    </source>
</evidence>